<evidence type="ECO:0000256" key="1">
    <source>
        <dbReference type="SAM" id="Phobius"/>
    </source>
</evidence>
<feature type="transmembrane region" description="Helical" evidence="1">
    <location>
        <begin position="89"/>
        <end position="105"/>
    </location>
</feature>
<keyword evidence="1" id="KW-0472">Membrane</keyword>
<feature type="transmembrane region" description="Helical" evidence="1">
    <location>
        <begin position="31"/>
        <end position="50"/>
    </location>
</feature>
<evidence type="ECO:0000313" key="2">
    <source>
        <dbReference type="EMBL" id="DAF87672.1"/>
    </source>
</evidence>
<keyword evidence="1" id="KW-1133">Transmembrane helix</keyword>
<reference evidence="2" key="1">
    <citation type="journal article" date="2021" name="Proc. Natl. Acad. Sci. U.S.A.">
        <title>A Catalog of Tens of Thousands of Viruses from Human Metagenomes Reveals Hidden Associations with Chronic Diseases.</title>
        <authorList>
            <person name="Tisza M.J."/>
            <person name="Buck C.B."/>
        </authorList>
    </citation>
    <scope>NUCLEOTIDE SEQUENCE</scope>
    <source>
        <strain evidence="2">Cttph48</strain>
    </source>
</reference>
<proteinExistence type="predicted"/>
<keyword evidence="1" id="KW-0812">Transmembrane</keyword>
<accession>A0A8S5TZN0</accession>
<organism evidence="2">
    <name type="scientific">Myoviridae sp. cttph48</name>
    <dbReference type="NCBI Taxonomy" id="2825196"/>
    <lineage>
        <taxon>Viruses</taxon>
        <taxon>Duplodnaviria</taxon>
        <taxon>Heunggongvirae</taxon>
        <taxon>Uroviricota</taxon>
        <taxon>Caudoviricetes</taxon>
    </lineage>
</organism>
<feature type="transmembrane region" description="Helical" evidence="1">
    <location>
        <begin position="62"/>
        <end position="83"/>
    </location>
</feature>
<protein>
    <submittedName>
        <fullName evidence="2">Uncharacterized protein</fullName>
    </submittedName>
</protein>
<name>A0A8S5TZN0_9CAUD</name>
<sequence>MNNKIIAVIGALLFAAAVVVGNFVQVEAAVVIEIALASFALCAVVISAVKQAKEKNAFSWKTVVVIALAVIGGVLCCIGGMQQAIFKEISGLVLALLSVIFGLIFDSKKA</sequence>
<dbReference type="EMBL" id="BK015966">
    <property type="protein sequence ID" value="DAF87672.1"/>
    <property type="molecule type" value="Genomic_DNA"/>
</dbReference>